<evidence type="ECO:0000313" key="6">
    <source>
        <dbReference type="EMBL" id="KHS42741.1"/>
    </source>
</evidence>
<dbReference type="GO" id="GO:0015074">
    <property type="term" value="P:DNA integration"/>
    <property type="evidence" value="ECO:0007669"/>
    <property type="project" value="UniProtKB-KW"/>
</dbReference>
<dbReference type="RefSeq" id="WP_039337626.1">
    <property type="nucleotide sequence ID" value="NZ_JBNNWK010000016.1"/>
</dbReference>
<dbReference type="PATRIC" id="fig|48936.3.peg.4027"/>
<dbReference type="Pfam" id="PF00589">
    <property type="entry name" value="Phage_integrase"/>
    <property type="match status" value="1"/>
</dbReference>
<keyword evidence="7" id="KW-1185">Reference proteome</keyword>
<dbReference type="Pfam" id="PF13495">
    <property type="entry name" value="Phage_int_SAM_4"/>
    <property type="match status" value="1"/>
</dbReference>
<dbReference type="GO" id="GO:0003677">
    <property type="term" value="F:DNA binding"/>
    <property type="evidence" value="ECO:0007669"/>
    <property type="project" value="UniProtKB-KW"/>
</dbReference>
<feature type="domain" description="Tyr recombinase" evidence="5">
    <location>
        <begin position="106"/>
        <end position="285"/>
    </location>
</feature>
<dbReference type="InterPro" id="IPR010998">
    <property type="entry name" value="Integrase_recombinase_N"/>
</dbReference>
<proteinExistence type="inferred from homology"/>
<dbReference type="InterPro" id="IPR011010">
    <property type="entry name" value="DNA_brk_join_enz"/>
</dbReference>
<sequence>MTTALSDAPATSLRQRMIEDMNMRRFTRKTQFDYVRHVARFATYLGRPPDTATVEELRQFQVEQREAGIGIPTMNSIVSALRFFFTHTIDRPDLSRKLYTVKNPRSLPVVLSRDEVVLLLGATNCLKHKAALSVAYGAGLRAAEVTMLKVRDVDSKRMLLRVERGKGGRYRNALLPADLLALLREWWTVGRKQGVMHADGWLFPGMHYLKPLSTRQLHRIVVDAAEAAGIKKRVGPHTLRHSFATHLLEDGVDIRIIQALLGHANLETTAFYTTVATRTVRAVISPLDKLTTLLEAQVTPPG</sequence>
<dbReference type="InterPro" id="IPR013762">
    <property type="entry name" value="Integrase-like_cat_sf"/>
</dbReference>
<comment type="caution">
    <text evidence="6">The sequence shown here is derived from an EMBL/GenBank/DDBJ whole genome shotgun (WGS) entry which is preliminary data.</text>
</comment>
<keyword evidence="4" id="KW-0233">DNA recombination</keyword>
<dbReference type="SUPFAM" id="SSF56349">
    <property type="entry name" value="DNA breaking-rejoining enzymes"/>
    <property type="match status" value="1"/>
</dbReference>
<evidence type="ECO:0000256" key="2">
    <source>
        <dbReference type="ARBA" id="ARBA00022908"/>
    </source>
</evidence>
<gene>
    <name evidence="6" type="ORF">NJ75_03995</name>
</gene>
<dbReference type="Gene3D" id="1.10.150.130">
    <property type="match status" value="1"/>
</dbReference>
<dbReference type="STRING" id="48936.NJ75_03995"/>
<dbReference type="PROSITE" id="PS51898">
    <property type="entry name" value="TYR_RECOMBINASE"/>
    <property type="match status" value="1"/>
</dbReference>
<dbReference type="GO" id="GO:0006310">
    <property type="term" value="P:DNA recombination"/>
    <property type="evidence" value="ECO:0007669"/>
    <property type="project" value="UniProtKB-KW"/>
</dbReference>
<name>A0A0B8Z915_9SPHN</name>
<dbReference type="InterPro" id="IPR050090">
    <property type="entry name" value="Tyrosine_recombinase_XerCD"/>
</dbReference>
<comment type="similarity">
    <text evidence="1">Belongs to the 'phage' integrase family.</text>
</comment>
<protein>
    <submittedName>
        <fullName evidence="6">Phage integrase</fullName>
    </submittedName>
</protein>
<dbReference type="Gene3D" id="1.10.443.10">
    <property type="entry name" value="Intergrase catalytic core"/>
    <property type="match status" value="1"/>
</dbReference>
<accession>A0A0B8Z915</accession>
<reference evidence="6 7" key="1">
    <citation type="submission" date="2014-10" db="EMBL/GenBank/DDBJ databases">
        <title>Draft genome sequence of Novosphingobium subterraneum DSM 12447.</title>
        <authorList>
            <person name="Gan H.M."/>
            <person name="Gan H.Y."/>
            <person name="Savka M.A."/>
        </authorList>
    </citation>
    <scope>NUCLEOTIDE SEQUENCE [LARGE SCALE GENOMIC DNA]</scope>
    <source>
        <strain evidence="6 7">DSM 12447</strain>
    </source>
</reference>
<evidence type="ECO:0000256" key="4">
    <source>
        <dbReference type="ARBA" id="ARBA00023172"/>
    </source>
</evidence>
<evidence type="ECO:0000256" key="3">
    <source>
        <dbReference type="ARBA" id="ARBA00023125"/>
    </source>
</evidence>
<keyword evidence="2" id="KW-0229">DNA integration</keyword>
<evidence type="ECO:0000256" key="1">
    <source>
        <dbReference type="ARBA" id="ARBA00008857"/>
    </source>
</evidence>
<dbReference type="InterPro" id="IPR004107">
    <property type="entry name" value="Integrase_SAM-like_N"/>
</dbReference>
<evidence type="ECO:0000313" key="7">
    <source>
        <dbReference type="Proteomes" id="UP000031338"/>
    </source>
</evidence>
<organism evidence="6 7">
    <name type="scientific">Novosphingobium subterraneum</name>
    <dbReference type="NCBI Taxonomy" id="48936"/>
    <lineage>
        <taxon>Bacteria</taxon>
        <taxon>Pseudomonadati</taxon>
        <taxon>Pseudomonadota</taxon>
        <taxon>Alphaproteobacteria</taxon>
        <taxon>Sphingomonadales</taxon>
        <taxon>Sphingomonadaceae</taxon>
        <taxon>Novosphingobium</taxon>
    </lineage>
</organism>
<dbReference type="PANTHER" id="PTHR30349">
    <property type="entry name" value="PHAGE INTEGRASE-RELATED"/>
    <property type="match status" value="1"/>
</dbReference>
<dbReference type="Proteomes" id="UP000031338">
    <property type="component" value="Unassembled WGS sequence"/>
</dbReference>
<keyword evidence="3" id="KW-0238">DNA-binding</keyword>
<dbReference type="EMBL" id="JRVC01000025">
    <property type="protein sequence ID" value="KHS42741.1"/>
    <property type="molecule type" value="Genomic_DNA"/>
</dbReference>
<evidence type="ECO:0000259" key="5">
    <source>
        <dbReference type="PROSITE" id="PS51898"/>
    </source>
</evidence>
<dbReference type="AlphaFoldDB" id="A0A0B8Z915"/>
<dbReference type="InterPro" id="IPR002104">
    <property type="entry name" value="Integrase_catalytic"/>
</dbReference>
<dbReference type="PANTHER" id="PTHR30349:SF64">
    <property type="entry name" value="PROPHAGE INTEGRASE INTD-RELATED"/>
    <property type="match status" value="1"/>
</dbReference>